<protein>
    <submittedName>
        <fullName evidence="1">Tir chaperone protein (CesT) family protein</fullName>
    </submittedName>
</protein>
<dbReference type="Proteomes" id="UP000199706">
    <property type="component" value="Unassembled WGS sequence"/>
</dbReference>
<sequence>MSLERRDQLIRELCDLRGIGDAEHVITHGVVCIDDFDIAIDYFDEDPAAIYVNFQFGVISGGRTLRVFRLLLEANLSVYAQDQAQLGVEAETGGVVLVVRGMLDDDADGPWLVEMIEHYVEHGRYWRENILLSDDEMFRHLSDGAYIWIRA</sequence>
<dbReference type="Gene3D" id="3.30.1460.10">
    <property type="match status" value="1"/>
</dbReference>
<dbReference type="EMBL" id="FNCJ01000022">
    <property type="protein sequence ID" value="SDI40105.1"/>
    <property type="molecule type" value="Genomic_DNA"/>
</dbReference>
<name>A0A1G8K9H8_9BURK</name>
<evidence type="ECO:0000313" key="2">
    <source>
        <dbReference type="Proteomes" id="UP000199706"/>
    </source>
</evidence>
<evidence type="ECO:0000313" key="1">
    <source>
        <dbReference type="EMBL" id="SDI40105.1"/>
    </source>
</evidence>
<accession>A0A1G8K9H8</accession>
<proteinExistence type="predicted"/>
<dbReference type="RefSeq" id="WP_090692805.1">
    <property type="nucleotide sequence ID" value="NZ_CADERL010000008.1"/>
</dbReference>
<dbReference type="AlphaFoldDB" id="A0A1G8K9H8"/>
<dbReference type="SUPFAM" id="SSF69635">
    <property type="entry name" value="Type III secretory system chaperone-like"/>
    <property type="match status" value="1"/>
</dbReference>
<gene>
    <name evidence="1" type="ORF">SAMN05216466_12239</name>
</gene>
<organism evidence="1 2">
    <name type="scientific">Paraburkholderia phenazinium</name>
    <dbReference type="NCBI Taxonomy" id="60549"/>
    <lineage>
        <taxon>Bacteria</taxon>
        <taxon>Pseudomonadati</taxon>
        <taxon>Pseudomonadota</taxon>
        <taxon>Betaproteobacteria</taxon>
        <taxon>Burkholderiales</taxon>
        <taxon>Burkholderiaceae</taxon>
        <taxon>Paraburkholderia</taxon>
    </lineage>
</organism>
<reference evidence="1 2" key="1">
    <citation type="submission" date="2016-10" db="EMBL/GenBank/DDBJ databases">
        <authorList>
            <person name="de Groot N.N."/>
        </authorList>
    </citation>
    <scope>NUCLEOTIDE SEQUENCE [LARGE SCALE GENOMIC DNA]</scope>
    <source>
        <strain evidence="1 2">LMG 2247</strain>
    </source>
</reference>
<dbReference type="OrthoDB" id="5997282at2"/>